<evidence type="ECO:0000256" key="2">
    <source>
        <dbReference type="ARBA" id="ARBA00022448"/>
    </source>
</evidence>
<evidence type="ECO:0000313" key="3">
    <source>
        <dbReference type="EMBL" id="MDZ7543532.1"/>
    </source>
</evidence>
<dbReference type="PANTHER" id="PTHR43649:SF29">
    <property type="entry name" value="OSMOPROTECTIVE COMPOUNDS-BINDING PROTEIN GGTB"/>
    <property type="match status" value="1"/>
</dbReference>
<dbReference type="AlphaFoldDB" id="A0AAW9KFQ5"/>
<dbReference type="Pfam" id="PF01547">
    <property type="entry name" value="SBP_bac_1"/>
    <property type="match status" value="1"/>
</dbReference>
<dbReference type="Gene3D" id="3.40.190.10">
    <property type="entry name" value="Periplasmic binding protein-like II"/>
    <property type="match status" value="1"/>
</dbReference>
<reference evidence="3" key="1">
    <citation type="submission" date="2019-11" db="EMBL/GenBank/DDBJ databases">
        <title>Characterization of Clostridium perfringens isolates from swine manure treated agricultural soils.</title>
        <authorList>
            <person name="Wushke S.T."/>
        </authorList>
    </citation>
    <scope>NUCLEOTIDE SEQUENCE</scope>
    <source>
        <strain evidence="3">X62</strain>
    </source>
</reference>
<dbReference type="InterPro" id="IPR006059">
    <property type="entry name" value="SBP"/>
</dbReference>
<keyword evidence="2" id="KW-0813">Transport</keyword>
<gene>
    <name evidence="3" type="ORF">GNF83_20640</name>
</gene>
<protein>
    <submittedName>
        <fullName evidence="3">Extracellular solute-binding protein</fullName>
    </submittedName>
</protein>
<dbReference type="InterPro" id="IPR050490">
    <property type="entry name" value="Bact_solute-bd_prot1"/>
</dbReference>
<name>A0AAW9KFQ5_CLOPF</name>
<accession>A0AAW9KFQ5</accession>
<evidence type="ECO:0000313" key="4">
    <source>
        <dbReference type="Proteomes" id="UP001288944"/>
    </source>
</evidence>
<dbReference type="Proteomes" id="UP001288944">
    <property type="component" value="Unassembled WGS sequence"/>
</dbReference>
<comment type="caution">
    <text evidence="3">The sequence shown here is derived from an EMBL/GenBank/DDBJ whole genome shotgun (WGS) entry which is preliminary data.</text>
</comment>
<dbReference type="SUPFAM" id="SSF53850">
    <property type="entry name" value="Periplasmic binding protein-like II"/>
    <property type="match status" value="1"/>
</dbReference>
<comment type="similarity">
    <text evidence="1">Belongs to the bacterial solute-binding protein 1 family.</text>
</comment>
<feature type="non-terminal residue" evidence="3">
    <location>
        <position position="145"/>
    </location>
</feature>
<sequence length="145" mass="16273">MFGPFVDEDEAKFNNRIKEFEEKSGIDIAYEGSKEFEAAISVRVNGGNAPDIADFPQPGLLADFVKAGKVVDVKSFLSEDYLKKQYNQSWLEMASMTSKDGSKIQAGIWARSSVKSLVWYNKKAFTEAGYQIPQTWDELLALSEQ</sequence>
<dbReference type="EMBL" id="WNUR01001289">
    <property type="protein sequence ID" value="MDZ7543532.1"/>
    <property type="molecule type" value="Genomic_DNA"/>
</dbReference>
<evidence type="ECO:0000256" key="1">
    <source>
        <dbReference type="ARBA" id="ARBA00008520"/>
    </source>
</evidence>
<organism evidence="3 4">
    <name type="scientific">Clostridium perfringens</name>
    <dbReference type="NCBI Taxonomy" id="1502"/>
    <lineage>
        <taxon>Bacteria</taxon>
        <taxon>Bacillati</taxon>
        <taxon>Bacillota</taxon>
        <taxon>Clostridia</taxon>
        <taxon>Eubacteriales</taxon>
        <taxon>Clostridiaceae</taxon>
        <taxon>Clostridium</taxon>
    </lineage>
</organism>
<dbReference type="PANTHER" id="PTHR43649">
    <property type="entry name" value="ARABINOSE-BINDING PROTEIN-RELATED"/>
    <property type="match status" value="1"/>
</dbReference>
<proteinExistence type="inferred from homology"/>
<feature type="non-terminal residue" evidence="3">
    <location>
        <position position="1"/>
    </location>
</feature>